<dbReference type="NCBIfam" id="TIGR00051">
    <property type="entry name" value="YbgC/FadM family acyl-CoA thioesterase"/>
    <property type="match status" value="1"/>
</dbReference>
<dbReference type="CDD" id="cd00586">
    <property type="entry name" value="4HBT"/>
    <property type="match status" value="1"/>
</dbReference>
<dbReference type="PANTHER" id="PTHR31793">
    <property type="entry name" value="4-HYDROXYBENZOYL-COA THIOESTERASE FAMILY MEMBER"/>
    <property type="match status" value="1"/>
</dbReference>
<dbReference type="EMBL" id="AP014946">
    <property type="protein sequence ID" value="BAT59363.1"/>
    <property type="molecule type" value="Genomic_DNA"/>
</dbReference>
<dbReference type="SUPFAM" id="SSF54637">
    <property type="entry name" value="Thioesterase/thiol ester dehydrase-isomerase"/>
    <property type="match status" value="1"/>
</dbReference>
<dbReference type="OrthoDB" id="9799036at2"/>
<reference evidence="4 5" key="1">
    <citation type="submission" date="2015-08" db="EMBL/GenBank/DDBJ databases">
        <title>Investigation of the bacterial diversity of lava forest soil.</title>
        <authorList>
            <person name="Lee J.S."/>
        </authorList>
    </citation>
    <scope>NUCLEOTIDE SEQUENCE [LARGE SCALE GENOMIC DNA]</scope>
    <source>
        <strain evidence="4 5">GJW-30</strain>
    </source>
</reference>
<dbReference type="Pfam" id="PF03061">
    <property type="entry name" value="4HBT"/>
    <property type="match status" value="1"/>
</dbReference>
<dbReference type="PANTHER" id="PTHR31793:SF27">
    <property type="entry name" value="NOVEL THIOESTERASE SUPERFAMILY DOMAIN AND SAPOSIN A-TYPE DOMAIN CONTAINING PROTEIN (0610012H03RIK)"/>
    <property type="match status" value="1"/>
</dbReference>
<dbReference type="PIRSF" id="PIRSF003230">
    <property type="entry name" value="YbgC"/>
    <property type="match status" value="1"/>
</dbReference>
<dbReference type="Gene3D" id="3.10.129.10">
    <property type="entry name" value="Hotdog Thioesterase"/>
    <property type="match status" value="1"/>
</dbReference>
<dbReference type="AlphaFoldDB" id="A0A0S3PTZ2"/>
<accession>A0A0S3PTZ2</accession>
<proteinExistence type="inferred from homology"/>
<name>A0A0S3PTZ2_9BRAD</name>
<keyword evidence="5" id="KW-1185">Reference proteome</keyword>
<feature type="domain" description="Thioesterase" evidence="3">
    <location>
        <begin position="24"/>
        <end position="106"/>
    </location>
</feature>
<sequence length="145" mass="16770">MQRSGFRFFFPFRVRYSEIDGQRVVFNAHYLTYYDVTITEYFRALGFDQYEDAKQTGEDFHVVKSTVEYKAPILFDQEIEVGCRVGKLGNSSMTFELAIYLKGGDQALATGEVIWVNTNQATHRPARVPDHIRKLISDREGREVS</sequence>
<dbReference type="Proteomes" id="UP000236884">
    <property type="component" value="Chromosome"/>
</dbReference>
<evidence type="ECO:0000256" key="1">
    <source>
        <dbReference type="ARBA" id="ARBA00005953"/>
    </source>
</evidence>
<dbReference type="RefSeq" id="WP_096354621.1">
    <property type="nucleotide sequence ID" value="NZ_AP014946.1"/>
</dbReference>
<evidence type="ECO:0000256" key="2">
    <source>
        <dbReference type="ARBA" id="ARBA00022801"/>
    </source>
</evidence>
<dbReference type="EC" id="3.1.2.-" evidence="4"/>
<comment type="similarity">
    <text evidence="1">Belongs to the 4-hydroxybenzoyl-CoA thioesterase family.</text>
</comment>
<evidence type="ECO:0000313" key="5">
    <source>
        <dbReference type="Proteomes" id="UP000236884"/>
    </source>
</evidence>
<organism evidence="4 5">
    <name type="scientific">Variibacter gotjawalensis</name>
    <dbReference type="NCBI Taxonomy" id="1333996"/>
    <lineage>
        <taxon>Bacteria</taxon>
        <taxon>Pseudomonadati</taxon>
        <taxon>Pseudomonadota</taxon>
        <taxon>Alphaproteobacteria</taxon>
        <taxon>Hyphomicrobiales</taxon>
        <taxon>Nitrobacteraceae</taxon>
        <taxon>Variibacter</taxon>
    </lineage>
</organism>
<dbReference type="InterPro" id="IPR029069">
    <property type="entry name" value="HotDog_dom_sf"/>
</dbReference>
<protein>
    <submittedName>
        <fullName evidence="4">Acyl-CoA thioester hydrolase YbgC</fullName>
        <ecNumber evidence="4">3.1.2.-</ecNumber>
    </submittedName>
</protein>
<keyword evidence="2 4" id="KW-0378">Hydrolase</keyword>
<dbReference type="InterPro" id="IPR006683">
    <property type="entry name" value="Thioestr_dom"/>
</dbReference>
<gene>
    <name evidence="4" type="primary">ybgC_1</name>
    <name evidence="4" type="ORF">GJW-30_1_01895</name>
</gene>
<dbReference type="InterPro" id="IPR050563">
    <property type="entry name" value="4-hydroxybenzoyl-CoA_TE"/>
</dbReference>
<dbReference type="GO" id="GO:0047617">
    <property type="term" value="F:fatty acyl-CoA hydrolase activity"/>
    <property type="evidence" value="ECO:0007669"/>
    <property type="project" value="TreeGrafter"/>
</dbReference>
<dbReference type="KEGG" id="vgo:GJW-30_1_01895"/>
<evidence type="ECO:0000259" key="3">
    <source>
        <dbReference type="Pfam" id="PF03061"/>
    </source>
</evidence>
<evidence type="ECO:0000313" key="4">
    <source>
        <dbReference type="EMBL" id="BAT59363.1"/>
    </source>
</evidence>
<dbReference type="InterPro" id="IPR006684">
    <property type="entry name" value="YbgC/YbaW"/>
</dbReference>